<feature type="region of interest" description="Disordered" evidence="1">
    <location>
        <begin position="44"/>
        <end position="63"/>
    </location>
</feature>
<dbReference type="Proteomes" id="UP000324897">
    <property type="component" value="Chromosome 7"/>
</dbReference>
<organism evidence="2 3">
    <name type="scientific">Eragrostis curvula</name>
    <name type="common">weeping love grass</name>
    <dbReference type="NCBI Taxonomy" id="38414"/>
    <lineage>
        <taxon>Eukaryota</taxon>
        <taxon>Viridiplantae</taxon>
        <taxon>Streptophyta</taxon>
        <taxon>Embryophyta</taxon>
        <taxon>Tracheophyta</taxon>
        <taxon>Spermatophyta</taxon>
        <taxon>Magnoliopsida</taxon>
        <taxon>Liliopsida</taxon>
        <taxon>Poales</taxon>
        <taxon>Poaceae</taxon>
        <taxon>PACMAD clade</taxon>
        <taxon>Chloridoideae</taxon>
        <taxon>Eragrostideae</taxon>
        <taxon>Eragrostidinae</taxon>
        <taxon>Eragrostis</taxon>
    </lineage>
</organism>
<keyword evidence="3" id="KW-1185">Reference proteome</keyword>
<dbReference type="AlphaFoldDB" id="A0A5J9U7A0"/>
<comment type="caution">
    <text evidence="2">The sequence shown here is derived from an EMBL/GenBank/DDBJ whole genome shotgun (WGS) entry which is preliminary data.</text>
</comment>
<gene>
    <name evidence="2" type="ORF">EJB05_35584</name>
</gene>
<dbReference type="OrthoDB" id="298344at2759"/>
<proteinExistence type="predicted"/>
<protein>
    <submittedName>
        <fullName evidence="2">Uncharacterized protein</fullName>
    </submittedName>
</protein>
<reference evidence="2 3" key="1">
    <citation type="journal article" date="2019" name="Sci. Rep.">
        <title>A high-quality genome of Eragrostis curvula grass provides insights into Poaceae evolution and supports new strategies to enhance forage quality.</title>
        <authorList>
            <person name="Carballo J."/>
            <person name="Santos B.A.C.M."/>
            <person name="Zappacosta D."/>
            <person name="Garbus I."/>
            <person name="Selva J.P."/>
            <person name="Gallo C.A."/>
            <person name="Diaz A."/>
            <person name="Albertini E."/>
            <person name="Caccamo M."/>
            <person name="Echenique V."/>
        </authorList>
    </citation>
    <scope>NUCLEOTIDE SEQUENCE [LARGE SCALE GENOMIC DNA]</scope>
    <source>
        <strain evidence="3">cv. Victoria</strain>
        <tissue evidence="2">Leaf</tissue>
    </source>
</reference>
<sequence>MKTKKTVSGSPCQKRKLCDSSIDKDDSYIDPSYKLFLEKLQMETKKTLSRSPPQKGKLCDSPTDKYDSYIDPSYKLFLEMETKKTLSRSPCQKTKLCDSSIDKDDSEIDPSYKLYLEKLQMETKKTLSRSPCQKRKLCDSSIDKDDSEIDPSYKLYLEKLQMETKKTLSRSPSQKGKLRDRPIVEYDSDIDPSYKLFLENLTIDGNTYVLEVPNGDHGKPVYIRYEEEDTTYSNVKDKNDTDFHNSSLSRSRGPPNGKQLRETSGKVTGGIVGHSFSPWTPSMKKKMKTSAVDESYELFLSLVKFKDGHMVIEPEPGVTIVYEQEEDTPARCERRAGRSTNGPEPLISPSENMEEYAMRASEDSDLEDLYGQDVICTDEHGHALTCKDDQGEQVALIRASSSIFDEKLKAILNRPYDQNEYEELWGKATDRKPVSRHRHLRSASKGYVTETIGLSYLDHYPDLASKIDSADSDEKLSLLRKFFFWLENLCHKEAYMPWMSKPLACDPISADDDHEPTPGGEQ</sequence>
<feature type="region of interest" description="Disordered" evidence="1">
    <location>
        <begin position="233"/>
        <end position="273"/>
    </location>
</feature>
<dbReference type="EMBL" id="RWGY01000029">
    <property type="protein sequence ID" value="TVU19434.1"/>
    <property type="molecule type" value="Genomic_DNA"/>
</dbReference>
<dbReference type="Gramene" id="TVU19434">
    <property type="protein sequence ID" value="TVU19434"/>
    <property type="gene ID" value="EJB05_35584"/>
</dbReference>
<accession>A0A5J9U7A0</accession>
<evidence type="ECO:0000313" key="2">
    <source>
        <dbReference type="EMBL" id="TVU19434.1"/>
    </source>
</evidence>
<dbReference type="PANTHER" id="PTHR34194:SF25">
    <property type="entry name" value="OS05G0423200 PROTEIN"/>
    <property type="match status" value="1"/>
</dbReference>
<evidence type="ECO:0000256" key="1">
    <source>
        <dbReference type="SAM" id="MobiDB-lite"/>
    </source>
</evidence>
<evidence type="ECO:0000313" key="3">
    <source>
        <dbReference type="Proteomes" id="UP000324897"/>
    </source>
</evidence>
<dbReference type="PANTHER" id="PTHR34194">
    <property type="entry name" value="F14J8.16 PROTEIN"/>
    <property type="match status" value="1"/>
</dbReference>
<feature type="non-terminal residue" evidence="2">
    <location>
        <position position="1"/>
    </location>
</feature>
<name>A0A5J9U7A0_9POAL</name>